<keyword evidence="2" id="KW-1185">Reference proteome</keyword>
<accession>A0A6A5RTS0</accession>
<protein>
    <submittedName>
        <fullName evidence="1">Uncharacterized protein</fullName>
    </submittedName>
</protein>
<evidence type="ECO:0000313" key="1">
    <source>
        <dbReference type="EMBL" id="KAF1931811.1"/>
    </source>
</evidence>
<reference evidence="1" key="1">
    <citation type="journal article" date="2020" name="Stud. Mycol.">
        <title>101 Dothideomycetes genomes: a test case for predicting lifestyles and emergence of pathogens.</title>
        <authorList>
            <person name="Haridas S."/>
            <person name="Albert R."/>
            <person name="Binder M."/>
            <person name="Bloem J."/>
            <person name="Labutti K."/>
            <person name="Salamov A."/>
            <person name="Andreopoulos B."/>
            <person name="Baker S."/>
            <person name="Barry K."/>
            <person name="Bills G."/>
            <person name="Bluhm B."/>
            <person name="Cannon C."/>
            <person name="Castanera R."/>
            <person name="Culley D."/>
            <person name="Daum C."/>
            <person name="Ezra D."/>
            <person name="Gonzalez J."/>
            <person name="Henrissat B."/>
            <person name="Kuo A."/>
            <person name="Liang C."/>
            <person name="Lipzen A."/>
            <person name="Lutzoni F."/>
            <person name="Magnuson J."/>
            <person name="Mondo S."/>
            <person name="Nolan M."/>
            <person name="Ohm R."/>
            <person name="Pangilinan J."/>
            <person name="Park H.-J."/>
            <person name="Ramirez L."/>
            <person name="Alfaro M."/>
            <person name="Sun H."/>
            <person name="Tritt A."/>
            <person name="Yoshinaga Y."/>
            <person name="Zwiers L.-H."/>
            <person name="Turgeon B."/>
            <person name="Goodwin S."/>
            <person name="Spatafora J."/>
            <person name="Crous P."/>
            <person name="Grigoriev I."/>
        </authorList>
    </citation>
    <scope>NUCLEOTIDE SEQUENCE</scope>
    <source>
        <strain evidence="1">CBS 183.55</strain>
    </source>
</reference>
<organism evidence="1 2">
    <name type="scientific">Didymella exigua CBS 183.55</name>
    <dbReference type="NCBI Taxonomy" id="1150837"/>
    <lineage>
        <taxon>Eukaryota</taxon>
        <taxon>Fungi</taxon>
        <taxon>Dikarya</taxon>
        <taxon>Ascomycota</taxon>
        <taxon>Pezizomycotina</taxon>
        <taxon>Dothideomycetes</taxon>
        <taxon>Pleosporomycetidae</taxon>
        <taxon>Pleosporales</taxon>
        <taxon>Pleosporineae</taxon>
        <taxon>Didymellaceae</taxon>
        <taxon>Didymella</taxon>
    </lineage>
</organism>
<dbReference type="OrthoDB" id="415825at2759"/>
<dbReference type="GeneID" id="54346165"/>
<evidence type="ECO:0000313" key="2">
    <source>
        <dbReference type="Proteomes" id="UP000800082"/>
    </source>
</evidence>
<dbReference type="RefSeq" id="XP_033452059.1">
    <property type="nucleotide sequence ID" value="XM_033588518.1"/>
</dbReference>
<name>A0A6A5RTS0_9PLEO</name>
<dbReference type="AlphaFoldDB" id="A0A6A5RTS0"/>
<dbReference type="EMBL" id="ML978960">
    <property type="protein sequence ID" value="KAF1931811.1"/>
    <property type="molecule type" value="Genomic_DNA"/>
</dbReference>
<gene>
    <name evidence="1" type="ORF">M421DRAFT_2436</name>
</gene>
<proteinExistence type="predicted"/>
<dbReference type="Proteomes" id="UP000800082">
    <property type="component" value="Unassembled WGS sequence"/>
</dbReference>
<sequence>MAPTSRKKLPDMALSIQNDHYLDIYSVWETEEGDKKCQSWVSSVMNRMQPHTVGQYLGDSDFQIRNTKRKWNPDERICGYLDKGDQSGAKCLLNKL</sequence>